<dbReference type="Pfam" id="PF00249">
    <property type="entry name" value="Myb_DNA-binding"/>
    <property type="match status" value="1"/>
</dbReference>
<feature type="domain" description="Myb-like" evidence="8">
    <location>
        <begin position="98"/>
        <end position="149"/>
    </location>
</feature>
<comment type="subcellular location">
    <subcellularLocation>
        <location evidence="1">Nucleus</location>
    </subcellularLocation>
</comment>
<evidence type="ECO:0000313" key="10">
    <source>
        <dbReference type="EnsemblMetazoa" id="G5791.1:cds"/>
    </source>
</evidence>
<keyword evidence="11" id="KW-1185">Reference proteome</keyword>
<evidence type="ECO:0000256" key="3">
    <source>
        <dbReference type="ARBA" id="ARBA00023015"/>
    </source>
</evidence>
<feature type="domain" description="HTH myb-type" evidence="9">
    <location>
        <begin position="98"/>
        <end position="153"/>
    </location>
</feature>
<dbReference type="OrthoDB" id="2143914at2759"/>
<evidence type="ECO:0008006" key="12">
    <source>
        <dbReference type="Google" id="ProtNLM"/>
    </source>
</evidence>
<dbReference type="PROSITE" id="PS50090">
    <property type="entry name" value="MYB_LIKE"/>
    <property type="match status" value="3"/>
</dbReference>
<dbReference type="SUPFAM" id="SSF46689">
    <property type="entry name" value="Homeodomain-like"/>
    <property type="match status" value="2"/>
</dbReference>
<dbReference type="GO" id="GO:0000978">
    <property type="term" value="F:RNA polymerase II cis-regulatory region sequence-specific DNA binding"/>
    <property type="evidence" value="ECO:0007669"/>
    <property type="project" value="TreeGrafter"/>
</dbReference>
<feature type="compositionally biased region" description="Basic and acidic residues" evidence="7">
    <location>
        <begin position="578"/>
        <end position="587"/>
    </location>
</feature>
<feature type="compositionally biased region" description="Polar residues" evidence="7">
    <location>
        <begin position="593"/>
        <end position="602"/>
    </location>
</feature>
<dbReference type="FunFam" id="1.10.10.60:FF:000010">
    <property type="entry name" value="Transcriptional activator Myb isoform A"/>
    <property type="match status" value="1"/>
</dbReference>
<keyword evidence="5" id="KW-0804">Transcription</keyword>
<feature type="domain" description="HTH myb-type" evidence="9">
    <location>
        <begin position="154"/>
        <end position="204"/>
    </location>
</feature>
<evidence type="ECO:0000256" key="4">
    <source>
        <dbReference type="ARBA" id="ARBA00023125"/>
    </source>
</evidence>
<sequence length="690" mass="78197">MALLPSFRYGTRIYVSSSRQSFSSGEDSSDSELVDHDYNSHIFAAKKVINKGRWSTEEDEKLRNLVEVKGDSDWKLVANYFFDRSDIQCQHRWCKVLNPNLVKGAWTKEEDEKVIKLVREIGAKHWTQISKHLQGRTGKQCRERWHNHLNPEIKKSAWTREEDILIYQLHRSLGNRWAEIAKYLPGRTDNAIKNHWNSTMKRKYEERIPPADFTGTFPGPVVSGQPCTPSNSAVPSLQPVQLFPNSKVGQDAVTALVSGQDVPQMAVLKVVPNGRNGSNRKTPSKFTSLYSKEYRFDGKAIKKLKSPGRLIPIPSSVTSKFSAVPSILRRGRSRRKRPVKMNRALKKRNIINITKRHFLQTNDLDTAFRDETETSDTENIEPISLPFMSYKEQPKDIVELEQGVILTEINPEDIDNDLGKGNDSLIEALTPNGTPIKSLPFSPSVFLNSPDIPIGRVTSTPVCTQREAATPTCMSQGIAACTVQTRSANCTPRIRRTLLNASPRTPTPFKDAMADKKNKISEMPEDAGLLNKEDNKLTYTPENLQLELRKQAPATSQKAQPKHRMRKCLATRWLSPRRETSFQEEKPVVMSPETPSKSLQNDASVLFSPPSIIKDTLPEEILEEMKSPPKQKNKNILVRKSSRKIQFAEPEPQDITKLNTEFVRIACGRTDDEILMIDYARSIVRTLSFP</sequence>
<dbReference type="FunFam" id="1.10.10.60:FF:000016">
    <property type="entry name" value="Transcriptional activator Myb isoform A"/>
    <property type="match status" value="1"/>
</dbReference>
<dbReference type="InterPro" id="IPR009057">
    <property type="entry name" value="Homeodomain-like_sf"/>
</dbReference>
<dbReference type="CDD" id="cd00167">
    <property type="entry name" value="SANT"/>
    <property type="match status" value="3"/>
</dbReference>
<name>A0A8W8NH41_MAGGI</name>
<dbReference type="InterPro" id="IPR050560">
    <property type="entry name" value="MYB_TF"/>
</dbReference>
<feature type="domain" description="Myb-like" evidence="8">
    <location>
        <begin position="150"/>
        <end position="200"/>
    </location>
</feature>
<feature type="region of interest" description="Disordered" evidence="7">
    <location>
        <begin position="578"/>
        <end position="602"/>
    </location>
</feature>
<evidence type="ECO:0000256" key="5">
    <source>
        <dbReference type="ARBA" id="ARBA00023163"/>
    </source>
</evidence>
<evidence type="ECO:0000259" key="9">
    <source>
        <dbReference type="PROSITE" id="PS51294"/>
    </source>
</evidence>
<dbReference type="PANTHER" id="PTHR45614">
    <property type="entry name" value="MYB PROTEIN-RELATED"/>
    <property type="match status" value="1"/>
</dbReference>
<dbReference type="PROSITE" id="PS51294">
    <property type="entry name" value="HTH_MYB"/>
    <property type="match status" value="3"/>
</dbReference>
<dbReference type="GO" id="GO:0000981">
    <property type="term" value="F:DNA-binding transcription factor activity, RNA polymerase II-specific"/>
    <property type="evidence" value="ECO:0007669"/>
    <property type="project" value="TreeGrafter"/>
</dbReference>
<keyword evidence="6" id="KW-0539">Nucleus</keyword>
<feature type="domain" description="HTH myb-type" evidence="9">
    <location>
        <begin position="46"/>
        <end position="97"/>
    </location>
</feature>
<dbReference type="Proteomes" id="UP000005408">
    <property type="component" value="Unassembled WGS sequence"/>
</dbReference>
<dbReference type="SMART" id="SM00717">
    <property type="entry name" value="SANT"/>
    <property type="match status" value="3"/>
</dbReference>
<evidence type="ECO:0000256" key="1">
    <source>
        <dbReference type="ARBA" id="ARBA00004123"/>
    </source>
</evidence>
<dbReference type="Pfam" id="PF13921">
    <property type="entry name" value="Myb_DNA-bind_6"/>
    <property type="match status" value="1"/>
</dbReference>
<dbReference type="InterPro" id="IPR001005">
    <property type="entry name" value="SANT/Myb"/>
</dbReference>
<dbReference type="GO" id="GO:0005634">
    <property type="term" value="C:nucleus"/>
    <property type="evidence" value="ECO:0007669"/>
    <property type="project" value="UniProtKB-SubCell"/>
</dbReference>
<dbReference type="EnsemblMetazoa" id="G5791.1">
    <property type="protein sequence ID" value="G5791.1:cds"/>
    <property type="gene ID" value="G5791"/>
</dbReference>
<dbReference type="InterPro" id="IPR015395">
    <property type="entry name" value="C-myb_C"/>
</dbReference>
<evidence type="ECO:0000259" key="8">
    <source>
        <dbReference type="PROSITE" id="PS50090"/>
    </source>
</evidence>
<evidence type="ECO:0000256" key="6">
    <source>
        <dbReference type="ARBA" id="ARBA00023242"/>
    </source>
</evidence>
<evidence type="ECO:0000313" key="11">
    <source>
        <dbReference type="Proteomes" id="UP000005408"/>
    </source>
</evidence>
<proteinExistence type="predicted"/>
<dbReference type="Gene3D" id="1.10.10.60">
    <property type="entry name" value="Homeodomain-like"/>
    <property type="match status" value="3"/>
</dbReference>
<dbReference type="Pfam" id="PF09316">
    <property type="entry name" value="Cmyb_C"/>
    <property type="match status" value="1"/>
</dbReference>
<protein>
    <recommendedName>
        <fullName evidence="12">Myb protein</fullName>
    </recommendedName>
</protein>
<keyword evidence="3" id="KW-0805">Transcription regulation</keyword>
<accession>A0A8W8NH41</accession>
<keyword evidence="2" id="KW-0677">Repeat</keyword>
<dbReference type="PANTHER" id="PTHR45614:SF25">
    <property type="entry name" value="MYB PROTEIN"/>
    <property type="match status" value="1"/>
</dbReference>
<dbReference type="AlphaFoldDB" id="A0A8W8NH41"/>
<evidence type="ECO:0000256" key="7">
    <source>
        <dbReference type="SAM" id="MobiDB-lite"/>
    </source>
</evidence>
<dbReference type="OMA" id="HEERVIF"/>
<evidence type="ECO:0000256" key="2">
    <source>
        <dbReference type="ARBA" id="ARBA00022737"/>
    </source>
</evidence>
<dbReference type="InterPro" id="IPR017930">
    <property type="entry name" value="Myb_dom"/>
</dbReference>
<reference evidence="10" key="1">
    <citation type="submission" date="2022-08" db="UniProtKB">
        <authorList>
            <consortium name="EnsemblMetazoa"/>
        </authorList>
    </citation>
    <scope>IDENTIFICATION</scope>
    <source>
        <strain evidence="10">05x7-T-G4-1.051#20</strain>
    </source>
</reference>
<keyword evidence="4" id="KW-0238">DNA-binding</keyword>
<feature type="domain" description="Myb-like" evidence="8">
    <location>
        <begin position="46"/>
        <end position="97"/>
    </location>
</feature>
<organism evidence="10 11">
    <name type="scientific">Magallana gigas</name>
    <name type="common">Pacific oyster</name>
    <name type="synonym">Crassostrea gigas</name>
    <dbReference type="NCBI Taxonomy" id="29159"/>
    <lineage>
        <taxon>Eukaryota</taxon>
        <taxon>Metazoa</taxon>
        <taxon>Spiralia</taxon>
        <taxon>Lophotrochozoa</taxon>
        <taxon>Mollusca</taxon>
        <taxon>Bivalvia</taxon>
        <taxon>Autobranchia</taxon>
        <taxon>Pteriomorphia</taxon>
        <taxon>Ostreida</taxon>
        <taxon>Ostreoidea</taxon>
        <taxon>Ostreidae</taxon>
        <taxon>Magallana</taxon>
    </lineage>
</organism>